<feature type="region of interest" description="Disordered" evidence="1">
    <location>
        <begin position="105"/>
        <end position="131"/>
    </location>
</feature>
<dbReference type="Gene3D" id="3.40.1740.10">
    <property type="entry name" value="VC0467-like"/>
    <property type="match status" value="1"/>
</dbReference>
<dbReference type="EMBL" id="HBIO01019270">
    <property type="protein sequence ID" value="CAE0469965.1"/>
    <property type="molecule type" value="Transcribed_RNA"/>
</dbReference>
<dbReference type="AlphaFoldDB" id="A0A7S3VC25"/>
<name>A0A7S3VC25_9STRA</name>
<dbReference type="PANTHER" id="PTHR31984:SF17">
    <property type="entry name" value="TRANSCRIPTIONAL REGULATOR"/>
    <property type="match status" value="1"/>
</dbReference>
<feature type="signal peptide" evidence="2">
    <location>
        <begin position="1"/>
        <end position="25"/>
    </location>
</feature>
<accession>A0A7S3VC25</accession>
<evidence type="ECO:0000256" key="2">
    <source>
        <dbReference type="SAM" id="SignalP"/>
    </source>
</evidence>
<sequence length="467" mass="50938">MSAMTVGMLLLPLILLQLQLSLSSAFVSNQHAMKLGVRQSQSNYGYGSGAEAACTFTSLGCSSFGSLGSFGHVRRIGLGLQVDADLRNRLGFRYENMALSSSFYGDFEDFENGDDDDDDDDDDDEEDDDFIDFDDSAVANFKAKMGIEESDEKSDDLDEEDDDDDDDYEPEIIGDENLASVSSIDELISFATSKSGGAGEDSDVPSTEWANPVDISDVGKALGGGVVLVANPAKFCDDFAEKKPPSAALLSKFGLTLPPPPELGPDRRADLLPVLLLLDRHPLKGCHALLLNRRTGYLIGDLEQQQLDDEDGKNSSPPPNLGAFMIQPLWFGGTSSGGEQSGPTTNGLDMIHLCPAVDGAKMLTEDGLYYGGDPSQAQDAMSDPELERPMTGFDFKFFVQSTRWLPMQLEKEIRDGSWFAASVSKEVVFKSRDRLGAKRAKPLWTEVMELMGGEFQGIRDQLYKEEE</sequence>
<evidence type="ECO:0000256" key="1">
    <source>
        <dbReference type="SAM" id="MobiDB-lite"/>
    </source>
</evidence>
<gene>
    <name evidence="3" type="ORF">CDEB00056_LOCUS14818</name>
</gene>
<organism evidence="3">
    <name type="scientific">Chaetoceros debilis</name>
    <dbReference type="NCBI Taxonomy" id="122233"/>
    <lineage>
        <taxon>Eukaryota</taxon>
        <taxon>Sar</taxon>
        <taxon>Stramenopiles</taxon>
        <taxon>Ochrophyta</taxon>
        <taxon>Bacillariophyta</taxon>
        <taxon>Coscinodiscophyceae</taxon>
        <taxon>Chaetocerotophycidae</taxon>
        <taxon>Chaetocerotales</taxon>
        <taxon>Chaetocerotaceae</taxon>
        <taxon>Chaetoceros</taxon>
    </lineage>
</organism>
<feature type="compositionally biased region" description="Acidic residues" evidence="1">
    <location>
        <begin position="148"/>
        <end position="174"/>
    </location>
</feature>
<feature type="region of interest" description="Disordered" evidence="1">
    <location>
        <begin position="144"/>
        <end position="175"/>
    </location>
</feature>
<dbReference type="PANTHER" id="PTHR31984">
    <property type="entry name" value="TRANSPORTER, PUTATIVE (DUF179)-RELATED"/>
    <property type="match status" value="1"/>
</dbReference>
<feature type="chain" id="PRO_5030935104" evidence="2">
    <location>
        <begin position="26"/>
        <end position="467"/>
    </location>
</feature>
<dbReference type="SUPFAM" id="SSF143456">
    <property type="entry name" value="VC0467-like"/>
    <property type="match status" value="1"/>
</dbReference>
<protein>
    <submittedName>
        <fullName evidence="3">Uncharacterized protein</fullName>
    </submittedName>
</protein>
<reference evidence="3" key="1">
    <citation type="submission" date="2021-01" db="EMBL/GenBank/DDBJ databases">
        <authorList>
            <person name="Corre E."/>
            <person name="Pelletier E."/>
            <person name="Niang G."/>
            <person name="Scheremetjew M."/>
            <person name="Finn R."/>
            <person name="Kale V."/>
            <person name="Holt S."/>
            <person name="Cochrane G."/>
            <person name="Meng A."/>
            <person name="Brown T."/>
            <person name="Cohen L."/>
        </authorList>
    </citation>
    <scope>NUCLEOTIDE SEQUENCE</scope>
    <source>
        <strain evidence="3">MM31A-1</strain>
    </source>
</reference>
<keyword evidence="2" id="KW-0732">Signal</keyword>
<evidence type="ECO:0000313" key="3">
    <source>
        <dbReference type="EMBL" id="CAE0469965.1"/>
    </source>
</evidence>
<feature type="compositionally biased region" description="Acidic residues" evidence="1">
    <location>
        <begin position="106"/>
        <end position="131"/>
    </location>
</feature>
<proteinExistence type="predicted"/>
<dbReference type="Pfam" id="PF02622">
    <property type="entry name" value="DUF179"/>
    <property type="match status" value="1"/>
</dbReference>
<dbReference type="InterPro" id="IPR003774">
    <property type="entry name" value="AlgH-like"/>
</dbReference>